<evidence type="ECO:0000313" key="6">
    <source>
        <dbReference type="Proteomes" id="UP000069241"/>
    </source>
</evidence>
<feature type="domain" description="GGDEF" evidence="4">
    <location>
        <begin position="259"/>
        <end position="392"/>
    </location>
</feature>
<dbReference type="InterPro" id="IPR043128">
    <property type="entry name" value="Rev_trsase/Diguanyl_cyclase"/>
</dbReference>
<dbReference type="GO" id="GO:0052621">
    <property type="term" value="F:diguanylate cyclase activity"/>
    <property type="evidence" value="ECO:0007669"/>
    <property type="project" value="UniProtKB-EC"/>
</dbReference>
<dbReference type="Pfam" id="PF00990">
    <property type="entry name" value="GGDEF"/>
    <property type="match status" value="1"/>
</dbReference>
<keyword evidence="3" id="KW-1133">Transmembrane helix</keyword>
<dbReference type="NCBIfam" id="TIGR00254">
    <property type="entry name" value="GGDEF"/>
    <property type="match status" value="1"/>
</dbReference>
<keyword evidence="6" id="KW-1185">Reference proteome</keyword>
<sequence length="397" mass="44080">MNTDSVSTPLSGVERKILLSVPLAILATAISIFGIFYYQVTMGVSHTVLERSGAIFSYLTDRIPPQSLLELNSPADESSPLYAEVQDLLTSVRQLTAVRYLYTARLNDQGKAIYVVDGLDPAAEDFRHIGDLIEPEVLPLLTRCLRGSPAHADKVLSTDWGDVLPACEPIRRDGRTVGAIVMEFDAGLFAGSIRKALSISLVGSCVLVLLFIFVTTWLLRRLSVPLYRKLAYTDLLTGINNRNAFELDTKRLHGRNEQQGLSVLTCDLNMLKKVNDQRGHAAGDQYIISLARLLVERFKDRGETYRTGGDEFATLLRDVDVAALRAEMDELHARALHISVAGFPLFFAYGIASFDPERDADIHATLTRADAQMYAHKRALKQKGEREEVEDADRNIT</sequence>
<evidence type="ECO:0000313" key="5">
    <source>
        <dbReference type="EMBL" id="AMD91361.1"/>
    </source>
</evidence>
<dbReference type="InterPro" id="IPR050469">
    <property type="entry name" value="Diguanylate_Cyclase"/>
</dbReference>
<dbReference type="PANTHER" id="PTHR45138">
    <property type="entry name" value="REGULATORY COMPONENTS OF SENSORY TRANSDUCTION SYSTEM"/>
    <property type="match status" value="1"/>
</dbReference>
<evidence type="ECO:0000256" key="3">
    <source>
        <dbReference type="SAM" id="Phobius"/>
    </source>
</evidence>
<comment type="catalytic activity">
    <reaction evidence="2">
        <text>2 GTP = 3',3'-c-di-GMP + 2 diphosphate</text>
        <dbReference type="Rhea" id="RHEA:24898"/>
        <dbReference type="ChEBI" id="CHEBI:33019"/>
        <dbReference type="ChEBI" id="CHEBI:37565"/>
        <dbReference type="ChEBI" id="CHEBI:58805"/>
        <dbReference type="EC" id="2.7.7.65"/>
    </reaction>
</comment>
<dbReference type="PROSITE" id="PS50887">
    <property type="entry name" value="GGDEF"/>
    <property type="match status" value="1"/>
</dbReference>
<dbReference type="EMBL" id="CP014229">
    <property type="protein sequence ID" value="AMD91361.1"/>
    <property type="molecule type" value="Genomic_DNA"/>
</dbReference>
<keyword evidence="3" id="KW-0472">Membrane</keyword>
<dbReference type="Gene3D" id="3.30.70.270">
    <property type="match status" value="1"/>
</dbReference>
<protein>
    <recommendedName>
        <fullName evidence="1">diguanylate cyclase</fullName>
        <ecNumber evidence="1">2.7.7.65</ecNumber>
    </recommendedName>
</protein>
<reference evidence="6" key="1">
    <citation type="submission" date="2016-02" db="EMBL/GenBank/DDBJ databases">
        <authorList>
            <person name="Holder M.E."/>
            <person name="Ajami N.J."/>
            <person name="Petrosino J.F."/>
        </authorList>
    </citation>
    <scope>NUCLEOTIDE SEQUENCE [LARGE SCALE GENOMIC DNA]</scope>
    <source>
        <strain evidence="6">CCUG 45958</strain>
    </source>
</reference>
<dbReference type="CDD" id="cd01949">
    <property type="entry name" value="GGDEF"/>
    <property type="match status" value="1"/>
</dbReference>
<dbReference type="GO" id="GO:0043709">
    <property type="term" value="P:cell adhesion involved in single-species biofilm formation"/>
    <property type="evidence" value="ECO:0007669"/>
    <property type="project" value="TreeGrafter"/>
</dbReference>
<keyword evidence="3" id="KW-0812">Transmembrane</keyword>
<dbReference type="EC" id="2.7.7.65" evidence="1"/>
<dbReference type="Proteomes" id="UP000069241">
    <property type="component" value="Chromosome"/>
</dbReference>
<dbReference type="AlphaFoldDB" id="A0A0X8JMB1"/>
<evidence type="ECO:0000259" key="4">
    <source>
        <dbReference type="PROSITE" id="PS50887"/>
    </source>
</evidence>
<organism evidence="5 6">
    <name type="scientific">Desulfovibrio fairfieldensis</name>
    <dbReference type="NCBI Taxonomy" id="44742"/>
    <lineage>
        <taxon>Bacteria</taxon>
        <taxon>Pseudomonadati</taxon>
        <taxon>Thermodesulfobacteriota</taxon>
        <taxon>Desulfovibrionia</taxon>
        <taxon>Desulfovibrionales</taxon>
        <taxon>Desulfovibrionaceae</taxon>
        <taxon>Desulfovibrio</taxon>
    </lineage>
</organism>
<evidence type="ECO:0000256" key="2">
    <source>
        <dbReference type="ARBA" id="ARBA00034247"/>
    </source>
</evidence>
<name>A0A0X8JMB1_9BACT</name>
<dbReference type="RefSeq" id="WP_062254485.1">
    <property type="nucleotide sequence ID" value="NZ_CP014229.1"/>
</dbReference>
<proteinExistence type="predicted"/>
<dbReference type="KEGG" id="dfi:AXF13_15160"/>
<dbReference type="SUPFAM" id="SSF55073">
    <property type="entry name" value="Nucleotide cyclase"/>
    <property type="match status" value="1"/>
</dbReference>
<dbReference type="PANTHER" id="PTHR45138:SF9">
    <property type="entry name" value="DIGUANYLATE CYCLASE DGCM-RELATED"/>
    <property type="match status" value="1"/>
</dbReference>
<accession>A0A0X8JMB1</accession>
<dbReference type="GO" id="GO:1902201">
    <property type="term" value="P:negative regulation of bacterial-type flagellum-dependent cell motility"/>
    <property type="evidence" value="ECO:0007669"/>
    <property type="project" value="TreeGrafter"/>
</dbReference>
<dbReference type="GO" id="GO:0005886">
    <property type="term" value="C:plasma membrane"/>
    <property type="evidence" value="ECO:0007669"/>
    <property type="project" value="TreeGrafter"/>
</dbReference>
<evidence type="ECO:0000256" key="1">
    <source>
        <dbReference type="ARBA" id="ARBA00012528"/>
    </source>
</evidence>
<dbReference type="InterPro" id="IPR029787">
    <property type="entry name" value="Nucleotide_cyclase"/>
</dbReference>
<feature type="transmembrane region" description="Helical" evidence="3">
    <location>
        <begin position="17"/>
        <end position="38"/>
    </location>
</feature>
<dbReference type="InterPro" id="IPR000160">
    <property type="entry name" value="GGDEF_dom"/>
</dbReference>
<dbReference type="STRING" id="44742.AXF13_15160"/>
<gene>
    <name evidence="5" type="ORF">AXF13_15160</name>
</gene>
<dbReference type="SMART" id="SM00267">
    <property type="entry name" value="GGDEF"/>
    <property type="match status" value="1"/>
</dbReference>
<feature type="transmembrane region" description="Helical" evidence="3">
    <location>
        <begin position="196"/>
        <end position="219"/>
    </location>
</feature>